<keyword evidence="3" id="KW-0159">Chromosome partition</keyword>
<organism evidence="6 7">
    <name type="scientific">Herbaspirillum frisingense</name>
    <dbReference type="NCBI Taxonomy" id="92645"/>
    <lineage>
        <taxon>Bacteria</taxon>
        <taxon>Pseudomonadati</taxon>
        <taxon>Pseudomonadota</taxon>
        <taxon>Betaproteobacteria</taxon>
        <taxon>Burkholderiales</taxon>
        <taxon>Oxalobacteraceae</taxon>
        <taxon>Herbaspirillum</taxon>
    </lineage>
</organism>
<comment type="caution">
    <text evidence="6">The sequence shown here is derived from an EMBL/GenBank/DDBJ whole genome shotgun (WGS) entry which is preliminary data.</text>
</comment>
<evidence type="ECO:0000256" key="5">
    <source>
        <dbReference type="SAM" id="MobiDB-lite"/>
    </source>
</evidence>
<evidence type="ECO:0000256" key="4">
    <source>
        <dbReference type="ARBA" id="ARBA00023306"/>
    </source>
</evidence>
<dbReference type="Gene3D" id="1.10.10.10">
    <property type="entry name" value="Winged helix-like DNA-binding domain superfamily/Winged helix DNA-binding domain"/>
    <property type="match status" value="2"/>
</dbReference>
<dbReference type="SUPFAM" id="SSF46785">
    <property type="entry name" value="Winged helix' DNA-binding domain"/>
    <property type="match status" value="2"/>
</dbReference>
<keyword evidence="4" id="KW-0131">Cell cycle</keyword>
<evidence type="ECO:0000313" key="7">
    <source>
        <dbReference type="Proteomes" id="UP000462435"/>
    </source>
</evidence>
<feature type="compositionally biased region" description="Acidic residues" evidence="5">
    <location>
        <begin position="229"/>
        <end position="240"/>
    </location>
</feature>
<reference evidence="7" key="1">
    <citation type="journal article" date="2020" name="MBio">
        <title>Horizontal gene transfer to a defensive symbiont with a reduced genome amongst a multipartite beetle microbiome.</title>
        <authorList>
            <person name="Waterworth S.C."/>
            <person name="Florez L.V."/>
            <person name="Rees E.R."/>
            <person name="Hertweck C."/>
            <person name="Kaltenpoth M."/>
            <person name="Kwan J.C."/>
        </authorList>
    </citation>
    <scope>NUCLEOTIDE SEQUENCE [LARGE SCALE GENOMIC DNA]</scope>
</reference>
<keyword evidence="1" id="KW-0963">Cytoplasm</keyword>
<keyword evidence="2" id="KW-0132">Cell division</keyword>
<accession>A0A7V8JUZ4</accession>
<protein>
    <submittedName>
        <fullName evidence="6">Segregation and condensation protein B</fullName>
    </submittedName>
</protein>
<dbReference type="GO" id="GO:0051304">
    <property type="term" value="P:chromosome separation"/>
    <property type="evidence" value="ECO:0007669"/>
    <property type="project" value="InterPro"/>
</dbReference>
<feature type="compositionally biased region" description="Basic and acidic residues" evidence="5">
    <location>
        <begin position="334"/>
        <end position="352"/>
    </location>
</feature>
<sequence>MNIAEAKKVLETALLCTHEPLSINDLKKLYADPESEQASEINAEIIRQMLDELRTEWADKGVEVVSLSTGWRFQSRPEMKVYLERLNPEKPPKYTRATLETLAIIAYRQPVTRGDIEEIRGVAVNSQTIKMLEERGWIESIGHRDVPGRPALFATTRKFLDDLGLSSLEELPPLQNVGGEAAVQGALLELQALEGGVTALAGAAGEEGEGEAQEPPVQDDGQLELGEASAEDEAAPEEPGESASEAEPVAVASEEDAMSTGAAENVAGEVSETAEASAAADAPADDAAAGHVPEAQTDTAAAPGEEAAQSEHASEEAQEPFGQDVAVTGTEAIKTADEAAGEHNDTTERAEEREDEAEPGPQHQDSKNEAN</sequence>
<feature type="compositionally biased region" description="Low complexity" evidence="5">
    <location>
        <begin position="241"/>
        <end position="252"/>
    </location>
</feature>
<feature type="region of interest" description="Disordered" evidence="5">
    <location>
        <begin position="227"/>
        <end position="371"/>
    </location>
</feature>
<dbReference type="InterPro" id="IPR036390">
    <property type="entry name" value="WH_DNA-bd_sf"/>
</dbReference>
<dbReference type="InterPro" id="IPR036388">
    <property type="entry name" value="WH-like_DNA-bd_sf"/>
</dbReference>
<dbReference type="PANTHER" id="PTHR34298">
    <property type="entry name" value="SEGREGATION AND CONDENSATION PROTEIN B"/>
    <property type="match status" value="1"/>
</dbReference>
<evidence type="ECO:0000256" key="3">
    <source>
        <dbReference type="ARBA" id="ARBA00022829"/>
    </source>
</evidence>
<evidence type="ECO:0000256" key="1">
    <source>
        <dbReference type="ARBA" id="ARBA00022490"/>
    </source>
</evidence>
<dbReference type="AlphaFoldDB" id="A0A7V8JUZ4"/>
<name>A0A7V8JUZ4_9BURK</name>
<feature type="compositionally biased region" description="Low complexity" evidence="5">
    <location>
        <begin position="274"/>
        <end position="289"/>
    </location>
</feature>
<evidence type="ECO:0000256" key="2">
    <source>
        <dbReference type="ARBA" id="ARBA00022618"/>
    </source>
</evidence>
<evidence type="ECO:0000313" key="6">
    <source>
        <dbReference type="EMBL" id="KAF1045234.1"/>
    </source>
</evidence>
<dbReference type="PANTHER" id="PTHR34298:SF2">
    <property type="entry name" value="SEGREGATION AND CONDENSATION PROTEIN B"/>
    <property type="match status" value="1"/>
</dbReference>
<dbReference type="GO" id="GO:0051301">
    <property type="term" value="P:cell division"/>
    <property type="evidence" value="ECO:0007669"/>
    <property type="project" value="UniProtKB-KW"/>
</dbReference>
<dbReference type="InterPro" id="IPR005234">
    <property type="entry name" value="ScpB_csome_segregation"/>
</dbReference>
<dbReference type="NCBIfam" id="TIGR00281">
    <property type="entry name" value="SMC-Scp complex subunit ScpB"/>
    <property type="match status" value="1"/>
</dbReference>
<dbReference type="EMBL" id="WNDX01000033">
    <property type="protein sequence ID" value="KAF1045234.1"/>
    <property type="molecule type" value="Genomic_DNA"/>
</dbReference>
<proteinExistence type="predicted"/>
<gene>
    <name evidence="6" type="primary">scpB</name>
    <name evidence="6" type="ORF">GAK35_01453</name>
</gene>
<dbReference type="Pfam" id="PF04079">
    <property type="entry name" value="SMC_ScpB"/>
    <property type="match status" value="1"/>
</dbReference>
<dbReference type="Proteomes" id="UP000462435">
    <property type="component" value="Unassembled WGS sequence"/>
</dbReference>